<dbReference type="InterPro" id="IPR029058">
    <property type="entry name" value="AB_hydrolase_fold"/>
</dbReference>
<dbReference type="InterPro" id="IPR002018">
    <property type="entry name" value="CarbesteraseB"/>
</dbReference>
<reference evidence="1" key="2">
    <citation type="submission" date="2022-06" db="UniProtKB">
        <authorList>
            <consortium name="EnsemblMetazoa"/>
        </authorList>
    </citation>
    <scope>IDENTIFICATION</scope>
    <source>
        <strain evidence="1">PS312</strain>
    </source>
</reference>
<sequence length="693" mass="78330">MLLSLSLFTFVLLNLPSVFAEFPVVTTSYGTLRGYVYTADDGTEAHIFKKIPFAEPPIGELRWKKPVATEKWNGTRDSTFFGPACAQKTIVYKGPVTGFSEDCLHLNVYTSQKCRESKTCNVVFVIHGGVGIFEATMKFPDEALVRNFISQDIVVVTTAYRLAAFGAMSFGDENVLPSNLAMHDILEALRFTRKEIGNFGGDNEKVSDATMNKLSTYILITVLGHSEGGHYALMLAFSPGISKPGEKRLFESVISISGPSGLESQEQTVERSQRVAKELGCVGSAREIMDCFRRFDTQTIVNATFKVHGPNILSSQGPIGITMAGELFPLFKELRERRDPVRLMTGTTIYEMPGPSAKDKVNRVLGIVNREECYEKYTRDTESGEFTPGYNEVSQDIVMTAHLYAKYQAEIGGEAYLYEYDYPIHGDHTDDVYFLLGFHEYELDDNQKWLSRVYPRYFTNFIKGRRPAADWAQVTPRLMNYYSINKSLTDDVYPHTKYEYQNNIIQYYDGIVKYDNLLFLVKTKVLSAPVQYKSLNFNGDFQDFFESLTMIDASMPSTVRSFSVLLGLVGVLSALPIESSTTFPTETTTITWVANEQIRKHINLINEFERIREEMNDASVESTTSSDSTMIPMADLDDGIEAAQMLIHKFFAIKKDLETKKQEYAMMTTTTIATTTPGRNFIRKLFDKIKFFD</sequence>
<gene>
    <name evidence="1" type="primary">WBGene00111545</name>
</gene>
<evidence type="ECO:0000313" key="2">
    <source>
        <dbReference type="Proteomes" id="UP000005239"/>
    </source>
</evidence>
<dbReference type="AlphaFoldDB" id="A0A2A6BBW1"/>
<dbReference type="SUPFAM" id="SSF53474">
    <property type="entry name" value="alpha/beta-Hydrolases"/>
    <property type="match status" value="1"/>
</dbReference>
<protein>
    <submittedName>
        <fullName evidence="1">Esterase</fullName>
    </submittedName>
</protein>
<accession>A0A2A6BBW1</accession>
<keyword evidence="2" id="KW-1185">Reference proteome</keyword>
<name>A0A2A6BBW1_PRIPA</name>
<proteinExistence type="predicted"/>
<accession>A0A8R1UFS1</accession>
<dbReference type="Gene3D" id="3.40.50.1820">
    <property type="entry name" value="alpha/beta hydrolase"/>
    <property type="match status" value="1"/>
</dbReference>
<dbReference type="PANTHER" id="PTHR45580">
    <property type="entry name" value="PROTEIN CBG05369"/>
    <property type="match status" value="1"/>
</dbReference>
<dbReference type="Proteomes" id="UP000005239">
    <property type="component" value="Unassembled WGS sequence"/>
</dbReference>
<evidence type="ECO:0000313" key="1">
    <source>
        <dbReference type="EnsemblMetazoa" id="PPA21991.1"/>
    </source>
</evidence>
<dbReference type="PANTHER" id="PTHR45580:SF6">
    <property type="entry name" value="CARBOXYLESTERASE TYPE B DOMAIN-CONTAINING PROTEIN"/>
    <property type="match status" value="1"/>
</dbReference>
<dbReference type="Pfam" id="PF00135">
    <property type="entry name" value="COesterase"/>
    <property type="match status" value="1"/>
</dbReference>
<reference evidence="2" key="1">
    <citation type="journal article" date="2008" name="Nat. Genet.">
        <title>The Pristionchus pacificus genome provides a unique perspective on nematode lifestyle and parasitism.</title>
        <authorList>
            <person name="Dieterich C."/>
            <person name="Clifton S.W."/>
            <person name="Schuster L.N."/>
            <person name="Chinwalla A."/>
            <person name="Delehaunty K."/>
            <person name="Dinkelacker I."/>
            <person name="Fulton L."/>
            <person name="Fulton R."/>
            <person name="Godfrey J."/>
            <person name="Minx P."/>
            <person name="Mitreva M."/>
            <person name="Roeseler W."/>
            <person name="Tian H."/>
            <person name="Witte H."/>
            <person name="Yang S.P."/>
            <person name="Wilson R.K."/>
            <person name="Sommer R.J."/>
        </authorList>
    </citation>
    <scope>NUCLEOTIDE SEQUENCE [LARGE SCALE GENOMIC DNA]</scope>
    <source>
        <strain evidence="2">PS312</strain>
    </source>
</reference>
<organism evidence="1 2">
    <name type="scientific">Pristionchus pacificus</name>
    <name type="common">Parasitic nematode worm</name>
    <dbReference type="NCBI Taxonomy" id="54126"/>
    <lineage>
        <taxon>Eukaryota</taxon>
        <taxon>Metazoa</taxon>
        <taxon>Ecdysozoa</taxon>
        <taxon>Nematoda</taxon>
        <taxon>Chromadorea</taxon>
        <taxon>Rhabditida</taxon>
        <taxon>Rhabditina</taxon>
        <taxon>Diplogasteromorpha</taxon>
        <taxon>Diplogasteroidea</taxon>
        <taxon>Neodiplogasteridae</taxon>
        <taxon>Pristionchus</taxon>
    </lineage>
</organism>
<dbReference type="OrthoDB" id="19653at2759"/>
<dbReference type="EnsemblMetazoa" id="PPA21991.1">
    <property type="protein sequence ID" value="PPA21991.1"/>
    <property type="gene ID" value="WBGene00111545"/>
</dbReference>